<dbReference type="EMBL" id="JABWGV010000002">
    <property type="protein sequence ID" value="NVD44787.1"/>
    <property type="molecule type" value="Genomic_DNA"/>
</dbReference>
<comment type="caution">
    <text evidence="2">The sequence shown here is derived from an EMBL/GenBank/DDBJ whole genome shotgun (WGS) entry which is preliminary data.</text>
</comment>
<proteinExistence type="predicted"/>
<keyword evidence="1" id="KW-0472">Membrane</keyword>
<dbReference type="AlphaFoldDB" id="A0A850H2H8"/>
<organism evidence="2 3">
    <name type="scientific">Qipengyuania atrilutea</name>
    <dbReference type="NCBI Taxonomy" id="2744473"/>
    <lineage>
        <taxon>Bacteria</taxon>
        <taxon>Pseudomonadati</taxon>
        <taxon>Pseudomonadota</taxon>
        <taxon>Alphaproteobacteria</taxon>
        <taxon>Sphingomonadales</taxon>
        <taxon>Erythrobacteraceae</taxon>
        <taxon>Qipengyuania</taxon>
    </lineage>
</organism>
<dbReference type="Proteomes" id="UP000561438">
    <property type="component" value="Unassembled WGS sequence"/>
</dbReference>
<accession>A0A850H2H8</accession>
<dbReference type="RefSeq" id="WP_176267086.1">
    <property type="nucleotide sequence ID" value="NZ_JABWGV010000002.1"/>
</dbReference>
<reference evidence="2 3" key="1">
    <citation type="submission" date="2020-06" db="EMBL/GenBank/DDBJ databases">
        <title>Altererythrobacter sp. HHU K3-1.</title>
        <authorList>
            <person name="Zhang D."/>
            <person name="Xue H."/>
        </authorList>
    </citation>
    <scope>NUCLEOTIDE SEQUENCE [LARGE SCALE GENOMIC DNA]</scope>
    <source>
        <strain evidence="2 3">HHU K3-1</strain>
    </source>
</reference>
<feature type="transmembrane region" description="Helical" evidence="1">
    <location>
        <begin position="37"/>
        <end position="54"/>
    </location>
</feature>
<evidence type="ECO:0008006" key="4">
    <source>
        <dbReference type="Google" id="ProtNLM"/>
    </source>
</evidence>
<evidence type="ECO:0000256" key="1">
    <source>
        <dbReference type="SAM" id="Phobius"/>
    </source>
</evidence>
<feature type="transmembrane region" description="Helical" evidence="1">
    <location>
        <begin position="60"/>
        <end position="80"/>
    </location>
</feature>
<keyword evidence="1" id="KW-0812">Transmembrane</keyword>
<evidence type="ECO:0000313" key="3">
    <source>
        <dbReference type="Proteomes" id="UP000561438"/>
    </source>
</evidence>
<sequence length="98" mass="10463">MSDTLLTALQYYGAGAGLIAALMVSLNISFRVSGWGFVLFVTSSIALIAWGFLGEDTAGIAWQNIGLLMINIVGVYRYLIAAPDHHGRASKDSQEPST</sequence>
<gene>
    <name evidence="2" type="ORF">HUV48_07100</name>
</gene>
<keyword evidence="3" id="KW-1185">Reference proteome</keyword>
<evidence type="ECO:0000313" key="2">
    <source>
        <dbReference type="EMBL" id="NVD44787.1"/>
    </source>
</evidence>
<feature type="transmembrane region" description="Helical" evidence="1">
    <location>
        <begin position="12"/>
        <end position="30"/>
    </location>
</feature>
<keyword evidence="1" id="KW-1133">Transmembrane helix</keyword>
<name>A0A850H2H8_9SPHN</name>
<protein>
    <recommendedName>
        <fullName evidence="4">PRC-barrel protein</fullName>
    </recommendedName>
</protein>